<dbReference type="InterPro" id="IPR002104">
    <property type="entry name" value="Integrase_catalytic"/>
</dbReference>
<dbReference type="AlphaFoldDB" id="A0A0F9G4B6"/>
<keyword evidence="1" id="KW-0233">DNA recombination</keyword>
<dbReference type="PANTHER" id="PTHR30349:SF87">
    <property type="entry name" value="TRANSPOSASE A"/>
    <property type="match status" value="1"/>
</dbReference>
<dbReference type="InterPro" id="IPR013762">
    <property type="entry name" value="Integrase-like_cat_sf"/>
</dbReference>
<accession>A0A0F9G4B6</accession>
<comment type="caution">
    <text evidence="3">The sequence shown here is derived from an EMBL/GenBank/DDBJ whole genome shotgun (WGS) entry which is preliminary data.</text>
</comment>
<dbReference type="PANTHER" id="PTHR30349">
    <property type="entry name" value="PHAGE INTEGRASE-RELATED"/>
    <property type="match status" value="1"/>
</dbReference>
<dbReference type="Gene3D" id="1.10.443.10">
    <property type="entry name" value="Intergrase catalytic core"/>
    <property type="match status" value="1"/>
</dbReference>
<feature type="domain" description="Tyr recombinase" evidence="2">
    <location>
        <begin position="103"/>
        <end position="280"/>
    </location>
</feature>
<gene>
    <name evidence="3" type="ORF">LCGC14_1873040</name>
</gene>
<dbReference type="InterPro" id="IPR011010">
    <property type="entry name" value="DNA_brk_join_enz"/>
</dbReference>
<dbReference type="EMBL" id="LAZR01019140">
    <property type="protein sequence ID" value="KKL93604.1"/>
    <property type="molecule type" value="Genomic_DNA"/>
</dbReference>
<dbReference type="SUPFAM" id="SSF56349">
    <property type="entry name" value="DNA breaking-rejoining enzymes"/>
    <property type="match status" value="1"/>
</dbReference>
<protein>
    <recommendedName>
        <fullName evidence="2">Tyr recombinase domain-containing protein</fullName>
    </recommendedName>
</protein>
<dbReference type="PROSITE" id="PS51898">
    <property type="entry name" value="TYR_RECOMBINASE"/>
    <property type="match status" value="1"/>
</dbReference>
<sequence length="368" mass="43495">MSENKFELLRDKYLEELSHLAKQTRIGHRSSINSFGKFIKFKSSFGSSEILSYLNSKYFNNLEIASQNTYRARLARFCLWIGFRKKEIAILYNKKKDIQKTLKKSDLLTKEEIRLILNNMNRPIDKALFMVLLETKARKSEIRKLRINDVVFYESYAMVYIRSSKTSQRNIPIVESIPYLTRYLEDHPLIDDPEAPFFITLYSGKFKEYSENAFNAIFKKCTKNIKKRVYPHLLRHTGLTEMAKHLTEFQLKQLAGWTMDSKQASRYVHLSNQDLENKMLELHGIKPLEEQEEIKHIEIVRCPRCDFANSELDKYCSRCGSVMDIKTVIEHQEKAKELEEIISALEIKQYIDKLFEEKVFNILDKKKD</sequence>
<dbReference type="GO" id="GO:0003677">
    <property type="term" value="F:DNA binding"/>
    <property type="evidence" value="ECO:0007669"/>
    <property type="project" value="InterPro"/>
</dbReference>
<dbReference type="InterPro" id="IPR050090">
    <property type="entry name" value="Tyrosine_recombinase_XerCD"/>
</dbReference>
<organism evidence="3">
    <name type="scientific">marine sediment metagenome</name>
    <dbReference type="NCBI Taxonomy" id="412755"/>
    <lineage>
        <taxon>unclassified sequences</taxon>
        <taxon>metagenomes</taxon>
        <taxon>ecological metagenomes</taxon>
    </lineage>
</organism>
<dbReference type="CDD" id="cd00397">
    <property type="entry name" value="DNA_BRE_C"/>
    <property type="match status" value="1"/>
</dbReference>
<dbReference type="Pfam" id="PF00589">
    <property type="entry name" value="Phage_integrase"/>
    <property type="match status" value="1"/>
</dbReference>
<proteinExistence type="predicted"/>
<evidence type="ECO:0000259" key="2">
    <source>
        <dbReference type="PROSITE" id="PS51898"/>
    </source>
</evidence>
<dbReference type="GO" id="GO:0015074">
    <property type="term" value="P:DNA integration"/>
    <property type="evidence" value="ECO:0007669"/>
    <property type="project" value="InterPro"/>
</dbReference>
<evidence type="ECO:0000313" key="3">
    <source>
        <dbReference type="EMBL" id="KKL93604.1"/>
    </source>
</evidence>
<dbReference type="GO" id="GO:0006310">
    <property type="term" value="P:DNA recombination"/>
    <property type="evidence" value="ECO:0007669"/>
    <property type="project" value="UniProtKB-KW"/>
</dbReference>
<reference evidence="3" key="1">
    <citation type="journal article" date="2015" name="Nature">
        <title>Complex archaea that bridge the gap between prokaryotes and eukaryotes.</title>
        <authorList>
            <person name="Spang A."/>
            <person name="Saw J.H."/>
            <person name="Jorgensen S.L."/>
            <person name="Zaremba-Niedzwiedzka K."/>
            <person name="Martijn J."/>
            <person name="Lind A.E."/>
            <person name="van Eijk R."/>
            <person name="Schleper C."/>
            <person name="Guy L."/>
            <person name="Ettema T.J."/>
        </authorList>
    </citation>
    <scope>NUCLEOTIDE SEQUENCE</scope>
</reference>
<evidence type="ECO:0000256" key="1">
    <source>
        <dbReference type="ARBA" id="ARBA00023172"/>
    </source>
</evidence>
<name>A0A0F9G4B6_9ZZZZ</name>